<dbReference type="RefSeq" id="WP_179904083.1">
    <property type="nucleotide sequence ID" value="NZ_JACBXS010000001.1"/>
</dbReference>
<dbReference type="EMBL" id="JACBXS010000001">
    <property type="protein sequence ID" value="NYS23374.1"/>
    <property type="molecule type" value="Genomic_DNA"/>
</dbReference>
<dbReference type="Proteomes" id="UP000529417">
    <property type="component" value="Unassembled WGS sequence"/>
</dbReference>
<dbReference type="InterPro" id="IPR013857">
    <property type="entry name" value="NADH-UbQ_OxRdtase-assoc_prot30"/>
</dbReference>
<evidence type="ECO:0000313" key="3">
    <source>
        <dbReference type="Proteomes" id="UP000529417"/>
    </source>
</evidence>
<feature type="domain" description="NADH:ubiquinone oxidoreductase intermediate-associated protein 30" evidence="1">
    <location>
        <begin position="22"/>
        <end position="158"/>
    </location>
</feature>
<name>A0A7Z0KVX0_9RHOB</name>
<organism evidence="2 3">
    <name type="scientific">Rhabdonatronobacter sediminivivens</name>
    <dbReference type="NCBI Taxonomy" id="2743469"/>
    <lineage>
        <taxon>Bacteria</taxon>
        <taxon>Pseudomonadati</taxon>
        <taxon>Pseudomonadota</taxon>
        <taxon>Alphaproteobacteria</taxon>
        <taxon>Rhodobacterales</taxon>
        <taxon>Paracoccaceae</taxon>
        <taxon>Rhabdonatronobacter</taxon>
    </lineage>
</organism>
<reference evidence="2 3" key="1">
    <citation type="journal article" date="2000" name="Arch. Microbiol.">
        <title>Rhodobaca bogoriensis gen. nov. and sp. nov., an alkaliphilic purple nonsulfur bacterium from African Rift Valley soda lakes.</title>
        <authorList>
            <person name="Milford A.D."/>
            <person name="Achenbach L.A."/>
            <person name="Jung D.O."/>
            <person name="Madigan M.T."/>
        </authorList>
    </citation>
    <scope>NUCLEOTIDE SEQUENCE [LARGE SCALE GENOMIC DNA]</scope>
    <source>
        <strain evidence="2 3">2376</strain>
    </source>
</reference>
<accession>A0A7Z0KVX0</accession>
<dbReference type="SUPFAM" id="SSF49785">
    <property type="entry name" value="Galactose-binding domain-like"/>
    <property type="match status" value="1"/>
</dbReference>
<gene>
    <name evidence="2" type="ORF">HUK65_00100</name>
</gene>
<dbReference type="AlphaFoldDB" id="A0A7Z0KVX0"/>
<comment type="caution">
    <text evidence="2">The sequence shown here is derived from an EMBL/GenBank/DDBJ whole genome shotgun (WGS) entry which is preliminary data.</text>
</comment>
<dbReference type="InterPro" id="IPR008979">
    <property type="entry name" value="Galactose-bd-like_sf"/>
</dbReference>
<evidence type="ECO:0000259" key="1">
    <source>
        <dbReference type="Pfam" id="PF08547"/>
    </source>
</evidence>
<evidence type="ECO:0000313" key="2">
    <source>
        <dbReference type="EMBL" id="NYS23374.1"/>
    </source>
</evidence>
<proteinExistence type="predicted"/>
<dbReference type="Pfam" id="PF08547">
    <property type="entry name" value="CIA30"/>
    <property type="match status" value="1"/>
</dbReference>
<keyword evidence="3" id="KW-1185">Reference proteome</keyword>
<protein>
    <submittedName>
        <fullName evidence="2">CIA30 family protein</fullName>
    </submittedName>
</protein>
<sequence length="176" mass="19163">MTKAAELIDDLRHPAPRAANGQAWELVSDRVMGGVSGGVLERAVVAGRPALRLRGTVRLENNGGFLQCALDLGPQGAAVDASGWQGVALTVCGNGEDYNLHLRSTDLDRPWQSFRHSFTAAPRWQRLHLPFADFTAHRTDQPLRPARLRRLGLVAIGRAFEADLAVADIRFYAAEG</sequence>